<feature type="transmembrane region" description="Helical" evidence="2">
    <location>
        <begin position="436"/>
        <end position="456"/>
    </location>
</feature>
<accession>A0ABS7Q313</accession>
<feature type="transmembrane region" description="Helical" evidence="2">
    <location>
        <begin position="77"/>
        <end position="103"/>
    </location>
</feature>
<protein>
    <recommendedName>
        <fullName evidence="5">PH domain-containing protein</fullName>
    </recommendedName>
</protein>
<feature type="transmembrane region" description="Helical" evidence="2">
    <location>
        <begin position="269"/>
        <end position="288"/>
    </location>
</feature>
<organism evidence="3 4">
    <name type="scientific">Actinacidiphila acidipaludis</name>
    <dbReference type="NCBI Taxonomy" id="2873382"/>
    <lineage>
        <taxon>Bacteria</taxon>
        <taxon>Bacillati</taxon>
        <taxon>Actinomycetota</taxon>
        <taxon>Actinomycetes</taxon>
        <taxon>Kitasatosporales</taxon>
        <taxon>Streptomycetaceae</taxon>
        <taxon>Actinacidiphila</taxon>
    </lineage>
</organism>
<dbReference type="Proteomes" id="UP000778578">
    <property type="component" value="Unassembled WGS sequence"/>
</dbReference>
<comment type="caution">
    <text evidence="3">The sequence shown here is derived from an EMBL/GenBank/DDBJ whole genome shotgun (WGS) entry which is preliminary data.</text>
</comment>
<dbReference type="RefSeq" id="WP_222959441.1">
    <property type="nucleotide sequence ID" value="NZ_JAINZZ010000001.1"/>
</dbReference>
<feature type="transmembrane region" description="Helical" evidence="2">
    <location>
        <begin position="462"/>
        <end position="478"/>
    </location>
</feature>
<gene>
    <name evidence="3" type="ORF">K7862_00710</name>
</gene>
<feature type="region of interest" description="Disordered" evidence="1">
    <location>
        <begin position="378"/>
        <end position="408"/>
    </location>
</feature>
<keyword evidence="4" id="KW-1185">Reference proteome</keyword>
<evidence type="ECO:0000256" key="2">
    <source>
        <dbReference type="SAM" id="Phobius"/>
    </source>
</evidence>
<evidence type="ECO:0000313" key="3">
    <source>
        <dbReference type="EMBL" id="MBY8876164.1"/>
    </source>
</evidence>
<reference evidence="3 4" key="1">
    <citation type="submission" date="2021-08" db="EMBL/GenBank/DDBJ databases">
        <title>WGS of actinomycetes from Thailand.</title>
        <authorList>
            <person name="Thawai C."/>
        </authorList>
    </citation>
    <scope>NUCLEOTIDE SEQUENCE [LARGE SCALE GENOMIC DNA]</scope>
    <source>
        <strain evidence="3 4">PLK6-54</strain>
    </source>
</reference>
<feature type="transmembrane region" description="Helical" evidence="2">
    <location>
        <begin position="115"/>
        <end position="134"/>
    </location>
</feature>
<evidence type="ECO:0008006" key="5">
    <source>
        <dbReference type="Google" id="ProtNLM"/>
    </source>
</evidence>
<sequence length="574" mass="60887">MSNSASSSVEVPARPWRQVDAQRWVDARPPRWLRPGLPALLLVAAAIAAVAQTPDPVCSVQAPCGEQWFDAVGTMLILPYLVSLFMLPEVAVVTAPLLIVYSAQPQEWVGGAGENISVGGIIAALGWGWGVGAARLRARRRQRVLVREAAGGLTAFAPMPADASPRQHGLIRLVAAVLMGASAAGLITSVVADDRAIDRAVRASTVRDVPVVGYSADDSTLTVRLPDGRRHTFDVNGTYRDVSTVRVLLQGRSVRLAAEPYGDHFVRQALGLGLAGLGVIAGMSALLARRRAVALAGAAVPVMRVRARQNGGMTELFAFDDTAGLRPVLRFVGHGKVHGPLGTATAYGALSEGGTVVLDRPAGPDGVRLTEVALSPIAPERPAGPAGRRDRGGSRPPRRPARREAEHDRAMEALTQEAMSRMTPAAAPVRWKAGPVARWAGVALVLIAVAVSVGAVDAHARVPLAFFWVIVLMLLNGLHRLGTWEITADAEGLRLGVLWSSKELVPWNLVGTARYSAFGELIIERGDMATEIRLGVVGSPSMERRLRRPGRAAQAAAEITAMIRDPRLRPAAPL</sequence>
<keyword evidence="2" id="KW-1133">Transmembrane helix</keyword>
<evidence type="ECO:0000313" key="4">
    <source>
        <dbReference type="Proteomes" id="UP000778578"/>
    </source>
</evidence>
<evidence type="ECO:0000256" key="1">
    <source>
        <dbReference type="SAM" id="MobiDB-lite"/>
    </source>
</evidence>
<name>A0ABS7Q313_9ACTN</name>
<keyword evidence="2" id="KW-0812">Transmembrane</keyword>
<feature type="transmembrane region" description="Helical" evidence="2">
    <location>
        <begin position="169"/>
        <end position="192"/>
    </location>
</feature>
<keyword evidence="2" id="KW-0472">Membrane</keyword>
<proteinExistence type="predicted"/>
<dbReference type="EMBL" id="JAINZZ010000001">
    <property type="protein sequence ID" value="MBY8876164.1"/>
    <property type="molecule type" value="Genomic_DNA"/>
</dbReference>